<feature type="transmembrane region" description="Helical" evidence="2">
    <location>
        <begin position="37"/>
        <end position="58"/>
    </location>
</feature>
<keyword evidence="2" id="KW-0472">Membrane</keyword>
<dbReference type="OrthoDB" id="5140693at2"/>
<keyword evidence="6" id="KW-1185">Reference proteome</keyword>
<feature type="compositionally biased region" description="Low complexity" evidence="1">
    <location>
        <begin position="1"/>
        <end position="14"/>
    </location>
</feature>
<gene>
    <name evidence="3" type="ORF">EQW73_14920</name>
    <name evidence="4" type="ORF">EQW78_12900</name>
</gene>
<protein>
    <submittedName>
        <fullName evidence="4">Uncharacterized protein</fullName>
    </submittedName>
</protein>
<evidence type="ECO:0000313" key="4">
    <source>
        <dbReference type="EMBL" id="RXR32885.1"/>
    </source>
</evidence>
<dbReference type="STRING" id="1713.GCA_000718325_02558"/>
<accession>A0A4Q1KT86</accession>
<evidence type="ECO:0000313" key="5">
    <source>
        <dbReference type="Proteomes" id="UP000289805"/>
    </source>
</evidence>
<evidence type="ECO:0000256" key="2">
    <source>
        <dbReference type="SAM" id="Phobius"/>
    </source>
</evidence>
<comment type="caution">
    <text evidence="4">The sequence shown here is derived from an EMBL/GenBank/DDBJ whole genome shotgun (WGS) entry which is preliminary data.</text>
</comment>
<evidence type="ECO:0000313" key="6">
    <source>
        <dbReference type="Proteomes" id="UP000290517"/>
    </source>
</evidence>
<dbReference type="RefSeq" id="WP_129429600.1">
    <property type="nucleotide sequence ID" value="NZ_JOFV01000011.1"/>
</dbReference>
<keyword evidence="2" id="KW-1133">Transmembrane helix</keyword>
<dbReference type="Proteomes" id="UP000290517">
    <property type="component" value="Unassembled WGS sequence"/>
</dbReference>
<keyword evidence="2" id="KW-0812">Transmembrane</keyword>
<dbReference type="EMBL" id="SDJQ01000016">
    <property type="protein sequence ID" value="RXR32885.1"/>
    <property type="molecule type" value="Genomic_DNA"/>
</dbReference>
<evidence type="ECO:0000313" key="3">
    <source>
        <dbReference type="EMBL" id="RXR23615.1"/>
    </source>
</evidence>
<dbReference type="EMBL" id="SDJR01000010">
    <property type="protein sequence ID" value="RXR23615.1"/>
    <property type="molecule type" value="Genomic_DNA"/>
</dbReference>
<dbReference type="AlphaFoldDB" id="A0A4Q1KT86"/>
<organism evidence="4 5">
    <name type="scientific">Oerskovia turbata</name>
    <dbReference type="NCBI Taxonomy" id="1713"/>
    <lineage>
        <taxon>Bacteria</taxon>
        <taxon>Bacillati</taxon>
        <taxon>Actinomycetota</taxon>
        <taxon>Actinomycetes</taxon>
        <taxon>Micrococcales</taxon>
        <taxon>Cellulomonadaceae</taxon>
        <taxon>Oerskovia</taxon>
    </lineage>
</organism>
<feature type="region of interest" description="Disordered" evidence="1">
    <location>
        <begin position="1"/>
        <end position="28"/>
    </location>
</feature>
<proteinExistence type="predicted"/>
<sequence length="232" mass="23551">MSQQTGRPRPSSPTGSGGRGSRPQQGPSSAVYARRRLVALVVLLAVVGGVVAFLALVWPGFAVGGDSEAPAELTVTAPPATPTIEPVERTATTELAKALPGSVLQFALRAEAPTDAFADVDAIEGHELTYADAEGDGATSITVRAGQWGTDDEAKAAYDELLAAAVEAGGEVTSTGPVEVDGEPAGTFAVTPVAPVDGAVASATVTWYNGTVVLQATGPVDEIETFYTAFPL</sequence>
<dbReference type="Proteomes" id="UP000289805">
    <property type="component" value="Unassembled WGS sequence"/>
</dbReference>
<evidence type="ECO:0000256" key="1">
    <source>
        <dbReference type="SAM" id="MobiDB-lite"/>
    </source>
</evidence>
<name>A0A4Q1KT86_9CELL</name>
<reference evidence="5 6" key="1">
    <citation type="submission" date="2019-01" db="EMBL/GenBank/DDBJ databases">
        <title>Oerskovia turbata Genome sequencing and assembly.</title>
        <authorList>
            <person name="Dou T."/>
        </authorList>
    </citation>
    <scope>NUCLEOTIDE SEQUENCE [LARGE SCALE GENOMIC DNA]</scope>
    <source>
        <strain evidence="4 5">JCM12123</strain>
        <strain evidence="3 6">JCM3160</strain>
    </source>
</reference>